<dbReference type="InterPro" id="IPR018060">
    <property type="entry name" value="HTH_AraC"/>
</dbReference>
<keyword evidence="2" id="KW-0238">DNA-binding</keyword>
<evidence type="ECO:0000256" key="1">
    <source>
        <dbReference type="ARBA" id="ARBA00023015"/>
    </source>
</evidence>
<dbReference type="Pfam" id="PF02311">
    <property type="entry name" value="AraC_binding"/>
    <property type="match status" value="1"/>
</dbReference>
<dbReference type="SMART" id="SM00342">
    <property type="entry name" value="HTH_ARAC"/>
    <property type="match status" value="1"/>
</dbReference>
<evidence type="ECO:0000256" key="3">
    <source>
        <dbReference type="ARBA" id="ARBA00023163"/>
    </source>
</evidence>
<dbReference type="InterPro" id="IPR009057">
    <property type="entry name" value="Homeodomain-like_sf"/>
</dbReference>
<dbReference type="GO" id="GO:0003700">
    <property type="term" value="F:DNA-binding transcription factor activity"/>
    <property type="evidence" value="ECO:0007669"/>
    <property type="project" value="InterPro"/>
</dbReference>
<evidence type="ECO:0000259" key="4">
    <source>
        <dbReference type="PROSITE" id="PS01124"/>
    </source>
</evidence>
<dbReference type="Pfam" id="PF12833">
    <property type="entry name" value="HTH_18"/>
    <property type="match status" value="1"/>
</dbReference>
<protein>
    <submittedName>
        <fullName evidence="5">Transcriptional regulator, AraC family</fullName>
    </submittedName>
</protein>
<dbReference type="EMBL" id="AWVJ01000086">
    <property type="protein sequence ID" value="ERK47450.1"/>
    <property type="molecule type" value="Genomic_DNA"/>
</dbReference>
<evidence type="ECO:0000256" key="2">
    <source>
        <dbReference type="ARBA" id="ARBA00023125"/>
    </source>
</evidence>
<dbReference type="Gene3D" id="2.60.120.10">
    <property type="entry name" value="Jelly Rolls"/>
    <property type="match status" value="1"/>
</dbReference>
<proteinExistence type="predicted"/>
<dbReference type="HOGENOM" id="CLU_000445_88_0_9"/>
<dbReference type="InterPro" id="IPR003313">
    <property type="entry name" value="AraC-bd"/>
</dbReference>
<dbReference type="eggNOG" id="COG2207">
    <property type="taxonomic scope" value="Bacteria"/>
</dbReference>
<dbReference type="PANTHER" id="PTHR43280">
    <property type="entry name" value="ARAC-FAMILY TRANSCRIPTIONAL REGULATOR"/>
    <property type="match status" value="1"/>
</dbReference>
<feature type="domain" description="HTH araC/xylS-type" evidence="4">
    <location>
        <begin position="241"/>
        <end position="338"/>
    </location>
</feature>
<name>U2PAE1_EUBRA</name>
<gene>
    <name evidence="5" type="ORF">HMPREF0373_01290</name>
</gene>
<dbReference type="GO" id="GO:0043565">
    <property type="term" value="F:sequence-specific DNA binding"/>
    <property type="evidence" value="ECO:0007669"/>
    <property type="project" value="InterPro"/>
</dbReference>
<dbReference type="Proteomes" id="UP000016608">
    <property type="component" value="Unassembled WGS sequence"/>
</dbReference>
<dbReference type="PANTHER" id="PTHR43280:SF28">
    <property type="entry name" value="HTH-TYPE TRANSCRIPTIONAL ACTIVATOR RHAS"/>
    <property type="match status" value="1"/>
</dbReference>
<dbReference type="SUPFAM" id="SSF46689">
    <property type="entry name" value="Homeodomain-like"/>
    <property type="match status" value="1"/>
</dbReference>
<comment type="caution">
    <text evidence="5">The sequence shown here is derived from an EMBL/GenBank/DDBJ whole genome shotgun (WGS) entry which is preliminary data.</text>
</comment>
<dbReference type="InterPro" id="IPR011051">
    <property type="entry name" value="RmlC_Cupin_sf"/>
</dbReference>
<dbReference type="AlphaFoldDB" id="U2PAE1"/>
<dbReference type="PROSITE" id="PS01124">
    <property type="entry name" value="HTH_ARAC_FAMILY_2"/>
    <property type="match status" value="1"/>
</dbReference>
<dbReference type="Gene3D" id="1.10.10.60">
    <property type="entry name" value="Homeodomain-like"/>
    <property type="match status" value="2"/>
</dbReference>
<accession>U2PAE1</accession>
<dbReference type="eggNOG" id="COG1917">
    <property type="taxonomic scope" value="Bacteria"/>
</dbReference>
<evidence type="ECO:0000313" key="5">
    <source>
        <dbReference type="EMBL" id="ERK47450.1"/>
    </source>
</evidence>
<dbReference type="InterPro" id="IPR014710">
    <property type="entry name" value="RmlC-like_jellyroll"/>
</dbReference>
<evidence type="ECO:0000313" key="6">
    <source>
        <dbReference type="Proteomes" id="UP000016608"/>
    </source>
</evidence>
<keyword evidence="6" id="KW-1185">Reference proteome</keyword>
<reference evidence="5 6" key="1">
    <citation type="submission" date="2013-06" db="EMBL/GenBank/DDBJ databases">
        <authorList>
            <person name="Weinstock G."/>
            <person name="Sodergren E."/>
            <person name="Lobos E.A."/>
            <person name="Fulton L."/>
            <person name="Fulton R."/>
            <person name="Courtney L."/>
            <person name="Fronick C."/>
            <person name="O'Laughlin M."/>
            <person name="Godfrey J."/>
            <person name="Wilson R.M."/>
            <person name="Miner T."/>
            <person name="Farmer C."/>
            <person name="Delehaunty K."/>
            <person name="Cordes M."/>
            <person name="Minx P."/>
            <person name="Tomlinson C."/>
            <person name="Chen J."/>
            <person name="Wollam A."/>
            <person name="Pepin K.H."/>
            <person name="Bhonagiri V."/>
            <person name="Zhang X."/>
            <person name="Warren W."/>
            <person name="Mitreva M."/>
            <person name="Mardis E.R."/>
            <person name="Wilson R.K."/>
        </authorList>
    </citation>
    <scope>NUCLEOTIDE SEQUENCE [LARGE SCALE GENOMIC DNA]</scope>
    <source>
        <strain evidence="5 6">ATCC 29099</strain>
    </source>
</reference>
<sequence length="345" mass="40134">MQTQFRLTQIEKGKDMQEELLNKLRQVTEEERLILQGASQIQSNLYTTQFAKPSDFTIDSKKLLEKGCLIEVRPHTRFVHFPRHRHNYVELIYMCSGTTTHILNGTDKLVLQEGDLLFLNQNASHEILPAGENDIAVNFIILPEFFDRSVSMIEQENILRDFLLSALSGSTSLYSYLHFSAKDIPPVLNLLENMIWTIFWNKQNTNTINQTTMGLVLMNLSVFAEKLNCPVPEQYEQTQIFTILQYIETHYKSGTLAEISAQIRQPTYYVSRLLKKHLQKNFKQLLQERKLQQAAYLLSQSSLSVEQIMEAIGYSNSSYFYNSFKVKYNDTPRDYRKKCGLKKET</sequence>
<dbReference type="PATRIC" id="fig|1256908.3.peg.1194"/>
<keyword evidence="3" id="KW-0804">Transcription</keyword>
<organism evidence="5 6">
    <name type="scientific">Eubacterium ramulus ATCC 29099</name>
    <dbReference type="NCBI Taxonomy" id="1256908"/>
    <lineage>
        <taxon>Bacteria</taxon>
        <taxon>Bacillati</taxon>
        <taxon>Bacillota</taxon>
        <taxon>Clostridia</taxon>
        <taxon>Eubacteriales</taxon>
        <taxon>Eubacteriaceae</taxon>
        <taxon>Eubacterium</taxon>
    </lineage>
</organism>
<keyword evidence="1" id="KW-0805">Transcription regulation</keyword>
<dbReference type="SUPFAM" id="SSF51182">
    <property type="entry name" value="RmlC-like cupins"/>
    <property type="match status" value="1"/>
</dbReference>